<sequence length="326" mass="36470">MGNHSACLTGFHALAFEPNAGCTTTCGAAILGYALANSTPGNNSPQLEYRKAASRDPNSSSTMWMICCTAWTTSILPPHSCGLTTSHLLPQVRTSMPVLRQCNRPFPLYRNGLPSTASKSTSIRVKLLYSTSFYTHGLTRKWSISILSMGTYVFSRAQRAYWAARLIDFLILARTLPPLQSRPCHSAINCGWSHKLVRPITPCDPFRLNTSTVCHCIVARQFSHALPPPTSIICKYCTATAVKHLLALEHQRKIHLSTWKSIFSRSKRYSGFLHSHNTNAIYASMITRICVPLSTLNLCRHPCMGKRRHQSRFREMPLLMDYNPSV</sequence>
<dbReference type="VEuPathDB" id="TriTrypDB:ECC02_010303"/>
<gene>
    <name evidence="1" type="ORF">ECC02_010303</name>
</gene>
<evidence type="ECO:0000313" key="1">
    <source>
        <dbReference type="EMBL" id="KAF5216877.1"/>
    </source>
</evidence>
<organism evidence="1 2">
    <name type="scientific">Trypanosoma cruzi</name>
    <dbReference type="NCBI Taxonomy" id="5693"/>
    <lineage>
        <taxon>Eukaryota</taxon>
        <taxon>Discoba</taxon>
        <taxon>Euglenozoa</taxon>
        <taxon>Kinetoplastea</taxon>
        <taxon>Metakinetoplastina</taxon>
        <taxon>Trypanosomatida</taxon>
        <taxon>Trypanosomatidae</taxon>
        <taxon>Trypanosoma</taxon>
        <taxon>Schizotrypanum</taxon>
    </lineage>
</organism>
<accession>A0A7J6XR12</accession>
<reference evidence="1 2" key="1">
    <citation type="journal article" date="2019" name="Genome Biol. Evol.">
        <title>Nanopore Sequencing Significantly Improves Genome Assembly of the Protozoan Parasite Trypanosoma cruzi.</title>
        <authorList>
            <person name="Diaz-Viraque F."/>
            <person name="Pita S."/>
            <person name="Greif G."/>
            <person name="de Souza R.C.M."/>
            <person name="Iraola G."/>
            <person name="Robello C."/>
        </authorList>
    </citation>
    <scope>NUCLEOTIDE SEQUENCE [LARGE SCALE GENOMIC DNA]</scope>
    <source>
        <strain evidence="1 2">Berenice</strain>
    </source>
</reference>
<dbReference type="AlphaFoldDB" id="A0A7J6XR12"/>
<name>A0A7J6XR12_TRYCR</name>
<protein>
    <submittedName>
        <fullName evidence="1">Uncharacterized protein</fullName>
    </submittedName>
</protein>
<comment type="caution">
    <text evidence="1">The sequence shown here is derived from an EMBL/GenBank/DDBJ whole genome shotgun (WGS) entry which is preliminary data.</text>
</comment>
<dbReference type="Proteomes" id="UP000583944">
    <property type="component" value="Unassembled WGS sequence"/>
</dbReference>
<evidence type="ECO:0000313" key="2">
    <source>
        <dbReference type="Proteomes" id="UP000583944"/>
    </source>
</evidence>
<dbReference type="EMBL" id="JABDHM010000169">
    <property type="protein sequence ID" value="KAF5216877.1"/>
    <property type="molecule type" value="Genomic_DNA"/>
</dbReference>
<proteinExistence type="predicted"/>